<feature type="domain" description="PPM-type phosphatase" evidence="1">
    <location>
        <begin position="33"/>
        <end position="327"/>
    </location>
</feature>
<reference evidence="2" key="1">
    <citation type="submission" date="2023-08" db="EMBL/GenBank/DDBJ databases">
        <title>Draft sequence of the Babesia gibsoni genome.</title>
        <authorList>
            <person name="Yamagishi J.Y."/>
            <person name="Xuan X.X."/>
        </authorList>
    </citation>
    <scope>NUCLEOTIDE SEQUENCE</scope>
    <source>
        <strain evidence="2">Azabu</strain>
    </source>
</reference>
<proteinExistence type="predicted"/>
<dbReference type="PROSITE" id="PS51746">
    <property type="entry name" value="PPM_2"/>
    <property type="match status" value="1"/>
</dbReference>
<dbReference type="InterPro" id="IPR036457">
    <property type="entry name" value="PPM-type-like_dom_sf"/>
</dbReference>
<keyword evidence="3" id="KW-1185">Reference proteome</keyword>
<dbReference type="SUPFAM" id="SSF81606">
    <property type="entry name" value="PP2C-like"/>
    <property type="match status" value="1"/>
</dbReference>
<evidence type="ECO:0000259" key="1">
    <source>
        <dbReference type="PROSITE" id="PS51746"/>
    </source>
</evidence>
<dbReference type="CDD" id="cd00143">
    <property type="entry name" value="PP2Cc"/>
    <property type="match status" value="1"/>
</dbReference>
<dbReference type="Pfam" id="PF00481">
    <property type="entry name" value="PP2C"/>
    <property type="match status" value="1"/>
</dbReference>
<dbReference type="PANTHER" id="PTHR47992">
    <property type="entry name" value="PROTEIN PHOSPHATASE"/>
    <property type="match status" value="1"/>
</dbReference>
<evidence type="ECO:0000313" key="2">
    <source>
        <dbReference type="EMBL" id="KAK1442596.1"/>
    </source>
</evidence>
<dbReference type="AlphaFoldDB" id="A0AAD8LP15"/>
<dbReference type="SMART" id="SM00332">
    <property type="entry name" value="PP2Cc"/>
    <property type="match status" value="1"/>
</dbReference>
<dbReference type="Proteomes" id="UP001230268">
    <property type="component" value="Unassembled WGS sequence"/>
</dbReference>
<organism evidence="2 3">
    <name type="scientific">Babesia gibsoni</name>
    <dbReference type="NCBI Taxonomy" id="33632"/>
    <lineage>
        <taxon>Eukaryota</taxon>
        <taxon>Sar</taxon>
        <taxon>Alveolata</taxon>
        <taxon>Apicomplexa</taxon>
        <taxon>Aconoidasida</taxon>
        <taxon>Piroplasmida</taxon>
        <taxon>Babesiidae</taxon>
        <taxon>Babesia</taxon>
    </lineage>
</organism>
<dbReference type="InterPro" id="IPR001932">
    <property type="entry name" value="PPM-type_phosphatase-like_dom"/>
</dbReference>
<protein>
    <submittedName>
        <fullName evidence="2">PPM-type phosphatase-like domain containing protein</fullName>
    </submittedName>
</protein>
<accession>A0AAD8LP15</accession>
<dbReference type="Gene3D" id="3.60.40.10">
    <property type="entry name" value="PPM-type phosphatase domain"/>
    <property type="match status" value="1"/>
</dbReference>
<name>A0AAD8LP15_BABGI</name>
<dbReference type="EMBL" id="JAVEPI010000003">
    <property type="protein sequence ID" value="KAK1442596.1"/>
    <property type="molecule type" value="Genomic_DNA"/>
</dbReference>
<comment type="caution">
    <text evidence="2">The sequence shown here is derived from an EMBL/GenBank/DDBJ whole genome shotgun (WGS) entry which is preliminary data.</text>
</comment>
<gene>
    <name evidence="2" type="ORF">BgAZ_301140</name>
</gene>
<sequence length="328" mass="36487">MDILDNIDEALDDAHSNGIITEAVALARYGSIVVSAHTDIGGRTSQEDRLVMAPNLIANGHEVAFFGVFDGTVGDFASDTIHRIIVKHLVSTDAWQKLRVALETGEDHGINIPDLAVLALSQMYKNADCELLELCTQHDINYASCTSVTVLLIDEYTFVAHLGDSRASMCYEEGGNLFAKYITTDHKPNHPEEKNRILSAGGSVQYLSTHSNKPFLRGGDFLDRKARGDKPMQIQYSRAFGGKDLKMYGLYSEPEITVFRRGEKHRGLILASDGLWDIKECEQAFSSALGARERGENPSRYLVDMTLKEQQNRSKRPDNITVIVIFFD</sequence>
<dbReference type="GO" id="GO:0004722">
    <property type="term" value="F:protein serine/threonine phosphatase activity"/>
    <property type="evidence" value="ECO:0007669"/>
    <property type="project" value="InterPro"/>
</dbReference>
<evidence type="ECO:0000313" key="3">
    <source>
        <dbReference type="Proteomes" id="UP001230268"/>
    </source>
</evidence>
<dbReference type="InterPro" id="IPR015655">
    <property type="entry name" value="PP2C"/>
</dbReference>